<dbReference type="CDD" id="cd18793">
    <property type="entry name" value="SF2_C_SNF"/>
    <property type="match status" value="1"/>
</dbReference>
<dbReference type="PANTHER" id="PTHR10799">
    <property type="entry name" value="SNF2/RAD54 HELICASE FAMILY"/>
    <property type="match status" value="1"/>
</dbReference>
<evidence type="ECO:0000256" key="1">
    <source>
        <dbReference type="ARBA" id="ARBA00022801"/>
    </source>
</evidence>
<protein>
    <submittedName>
        <fullName evidence="4">DNA/RNA helicase, SNF2 family</fullName>
    </submittedName>
</protein>
<dbReference type="Gene3D" id="3.40.50.10810">
    <property type="entry name" value="Tandem AAA-ATPase domain"/>
    <property type="match status" value="1"/>
</dbReference>
<gene>
    <name evidence="4" type="ORF">UBAL3_74420080</name>
</gene>
<dbReference type="InterPro" id="IPR014001">
    <property type="entry name" value="Helicase_ATP-bd"/>
</dbReference>
<sequence length="1381" mass="153807">MPPTPPDFDDLLTPLSAEEKNILALLVLLDTRSLPPSLMRQISPEKTPVAPARIARVRETLERLDPFKVKSPFKWESALLVRLLTHLFDTASPDLLAALERVLDSGPARYWYYSPDPPDTLPRDYAQFLFALFSKNALNFKMRLESYESTRHFRHIFRNFRDFFVGAPLPREWIDKAPESIQTQILIHSVRAILETSAPVFEAEERLARLRALPSSSKQADLARRLCLHVDLLSGDRAKIQSFLSTTPPPPLSLIQGISAWERFMAGDLPGAKEEFRTMASTIRRQETKKRLPLPEPFGIFQCLTLLILARSDPAARKDFLVRSPLATSLNSIHGHGYSVLEMMEKAEHSPPTLLRDLLSRLVKESDAASPLSQALLMVAMATLDPAALAARETVHLAMASRYRSTTPLVSALIVAAHARVAGASSEVHTMAARDEVLASFIRLFTSLFDAKEPWERVLGGIESLLGNESHSESPPESTKRIVWTFSRKTMGLAAFEETFKKGQWKRGKEIPLRWFLFKSDKMPLSEADKKVIKTFHASSSYQSLGEWVPDPIATPLALCGHPALYDHDHPDLRIEFEEALPELLIDEAPGGFRIGMSHQSPEPRVYIEDLSPTRYRVVNLTGPAAKLSQHIPPEGLLVPAEARDRLLALLSRRTPFVEIRAEINASDLPAAEGDPSPILQISPLEDGISVVAGVRPFGSDGPFFSVGRGGRLVTCHGGSPGGVSPRHARRNHEEEISRLSALLDHLPLLKEQGSEEGIWTLPDPLSALECLEALAACPLPVTVEWPQGETLRTSPPVSMKKLRLTLRTSRDWFEVSGKVEVDESLVLDMKDLLDALPKARGRFVPLSDGRFLSLTQKLKNRLERFAAISEEGGKISIPGTMALDDIFSEAGDVSGDARWKAFRKKVREAASYEPILPSTFTGDLRDYQREGFAWMSRLARWGAGACLADDMGLGKTVQTIAVMLDLSKGGPVLVVAPTSVCHNWETEISRFAPTLRVHELRSALDRKAMVEALGPGEVLLTSYGLLANEEALLTEKKWTMVVFDEAQAFKNAESKRAQAARKIDAEFRVALTGTPVENDLDELWSLFSVINPRLLGSRERFSSRFASPIERGRDPRVMAALRSLVRPFMLRRTKTAVLSELPPRTEITLDIELSTEERAFYEALRRKALETLEKLSGREKGSSRIHILAEITKLRRALCHPALVEPLTLLPGAKLDAFHLLVNELLSNRHKALVFSQFTGFLDRVAKSLDAKKIPYQYLDGSTPPKEREKRVAAFQAGQGDLFLISLRAGGTGLNLTAADYVIHLDPWWNPAVEDQASDRAHRIGQQRPVTIYRLIVRESLEEKILELHKKKRDLATDLLEGGEISGKLTNEELMALLGV</sequence>
<evidence type="ECO:0000313" key="5">
    <source>
        <dbReference type="Proteomes" id="UP000009374"/>
    </source>
</evidence>
<reference evidence="4 5" key="1">
    <citation type="journal article" date="2009" name="Appl. Environ. Microbiol.">
        <title>Community genomic and proteomic analyses of chemoautotrophic iron-oxidizing "Leptospirillum rubarum" (Group II) and "Leptospirillum ferrodiazotrophum" (Group III) bacteria in acid mine drainage biofilms.</title>
        <authorList>
            <person name="Goltsman D.S."/>
            <person name="Denef V.J."/>
            <person name="Singer S.W."/>
            <person name="VerBerkmoes N.C."/>
            <person name="Lefsrud M."/>
            <person name="Mueller R.S."/>
            <person name="Dick G.J."/>
            <person name="Sun C.L."/>
            <person name="Wheeler K.E."/>
            <person name="Zemla A."/>
            <person name="Baker B.J."/>
            <person name="Hauser L."/>
            <person name="Land M."/>
            <person name="Shah M.B."/>
            <person name="Thelen M.P."/>
            <person name="Hettich R.L."/>
            <person name="Banfield J.F."/>
        </authorList>
    </citation>
    <scope>NUCLEOTIDE SEQUENCE [LARGE SCALE GENOMIC DNA]</scope>
</reference>
<dbReference type="GO" id="GO:0016787">
    <property type="term" value="F:hydrolase activity"/>
    <property type="evidence" value="ECO:0007669"/>
    <property type="project" value="UniProtKB-KW"/>
</dbReference>
<dbReference type="CDD" id="cd18012">
    <property type="entry name" value="DEXQc_arch_SWI2_SNF2"/>
    <property type="match status" value="1"/>
</dbReference>
<dbReference type="SUPFAM" id="SSF52540">
    <property type="entry name" value="P-loop containing nucleoside triphosphate hydrolases"/>
    <property type="match status" value="2"/>
</dbReference>
<dbReference type="SMART" id="SM00487">
    <property type="entry name" value="DEXDc"/>
    <property type="match status" value="1"/>
</dbReference>
<dbReference type="Gene3D" id="3.40.50.300">
    <property type="entry name" value="P-loop containing nucleotide triphosphate hydrolases"/>
    <property type="match status" value="1"/>
</dbReference>
<keyword evidence="1" id="KW-0378">Hydrolase</keyword>
<keyword evidence="4" id="KW-0347">Helicase</keyword>
<dbReference type="GO" id="GO:0004386">
    <property type="term" value="F:helicase activity"/>
    <property type="evidence" value="ECO:0007669"/>
    <property type="project" value="UniProtKB-KW"/>
</dbReference>
<dbReference type="Proteomes" id="UP000009374">
    <property type="component" value="Unassembled WGS sequence"/>
</dbReference>
<dbReference type="InterPro" id="IPR001650">
    <property type="entry name" value="Helicase_C-like"/>
</dbReference>
<keyword evidence="5" id="KW-1185">Reference proteome</keyword>
<proteinExistence type="predicted"/>
<evidence type="ECO:0000313" key="4">
    <source>
        <dbReference type="EMBL" id="EES53621.1"/>
    </source>
</evidence>
<name>C6HV10_9BACT</name>
<dbReference type="InterPro" id="IPR027417">
    <property type="entry name" value="P-loop_NTPase"/>
</dbReference>
<dbReference type="InterPro" id="IPR038718">
    <property type="entry name" value="SNF2-like_sf"/>
</dbReference>
<dbReference type="Pfam" id="PF00176">
    <property type="entry name" value="SNF2-rel_dom"/>
    <property type="match status" value="1"/>
</dbReference>
<evidence type="ECO:0000259" key="3">
    <source>
        <dbReference type="PROSITE" id="PS51194"/>
    </source>
</evidence>
<feature type="domain" description="Helicase ATP-binding" evidence="2">
    <location>
        <begin position="937"/>
        <end position="1094"/>
    </location>
</feature>
<dbReference type="Pfam" id="PF00271">
    <property type="entry name" value="Helicase_C"/>
    <property type="match status" value="1"/>
</dbReference>
<accession>C6HV10</accession>
<dbReference type="InterPro" id="IPR049730">
    <property type="entry name" value="SNF2/RAD54-like_C"/>
</dbReference>
<dbReference type="SMART" id="SM00490">
    <property type="entry name" value="HELICc"/>
    <property type="match status" value="1"/>
</dbReference>
<feature type="domain" description="Helicase C-terminal" evidence="3">
    <location>
        <begin position="1215"/>
        <end position="1376"/>
    </location>
</feature>
<dbReference type="EMBL" id="GG693859">
    <property type="protein sequence ID" value="EES53621.1"/>
    <property type="molecule type" value="Genomic_DNA"/>
</dbReference>
<dbReference type="PROSITE" id="PS51194">
    <property type="entry name" value="HELICASE_CTER"/>
    <property type="match status" value="1"/>
</dbReference>
<organism evidence="4 5">
    <name type="scientific">Leptospirillum ferrodiazotrophum</name>
    <dbReference type="NCBI Taxonomy" id="412449"/>
    <lineage>
        <taxon>Bacteria</taxon>
        <taxon>Pseudomonadati</taxon>
        <taxon>Nitrospirota</taxon>
        <taxon>Nitrospiria</taxon>
        <taxon>Nitrospirales</taxon>
        <taxon>Nitrospiraceae</taxon>
        <taxon>Leptospirillum</taxon>
    </lineage>
</organism>
<keyword evidence="4" id="KW-0547">Nucleotide-binding</keyword>
<evidence type="ECO:0000259" key="2">
    <source>
        <dbReference type="PROSITE" id="PS51192"/>
    </source>
</evidence>
<dbReference type="InterPro" id="IPR000330">
    <property type="entry name" value="SNF2_N"/>
</dbReference>
<dbReference type="PROSITE" id="PS51192">
    <property type="entry name" value="HELICASE_ATP_BIND_1"/>
    <property type="match status" value="1"/>
</dbReference>
<keyword evidence="4" id="KW-0067">ATP-binding</keyword>
<dbReference type="GO" id="GO:0005524">
    <property type="term" value="F:ATP binding"/>
    <property type="evidence" value="ECO:0007669"/>
    <property type="project" value="InterPro"/>
</dbReference>